<evidence type="ECO:0000313" key="2">
    <source>
        <dbReference type="Proteomes" id="UP001050691"/>
    </source>
</evidence>
<dbReference type="Proteomes" id="UP001050691">
    <property type="component" value="Unassembled WGS sequence"/>
</dbReference>
<evidence type="ECO:0000313" key="1">
    <source>
        <dbReference type="EMBL" id="GJJ14562.1"/>
    </source>
</evidence>
<organism evidence="1 2">
    <name type="scientific">Clathrus columnatus</name>
    <dbReference type="NCBI Taxonomy" id="1419009"/>
    <lineage>
        <taxon>Eukaryota</taxon>
        <taxon>Fungi</taxon>
        <taxon>Dikarya</taxon>
        <taxon>Basidiomycota</taxon>
        <taxon>Agaricomycotina</taxon>
        <taxon>Agaricomycetes</taxon>
        <taxon>Phallomycetidae</taxon>
        <taxon>Phallales</taxon>
        <taxon>Clathraceae</taxon>
        <taxon>Clathrus</taxon>
    </lineage>
</organism>
<dbReference type="AlphaFoldDB" id="A0AAV5ALK2"/>
<dbReference type="InterPro" id="IPR040521">
    <property type="entry name" value="KDZ"/>
</dbReference>
<reference evidence="1" key="1">
    <citation type="submission" date="2021-10" db="EMBL/GenBank/DDBJ databases">
        <title>De novo Genome Assembly of Clathrus columnatus (Basidiomycota, Fungi) Using Illumina and Nanopore Sequence Data.</title>
        <authorList>
            <person name="Ogiso-Tanaka E."/>
            <person name="Itagaki H."/>
            <person name="Hosoya T."/>
            <person name="Hosaka K."/>
        </authorList>
    </citation>
    <scope>NUCLEOTIDE SEQUENCE</scope>
    <source>
        <strain evidence="1">MO-923</strain>
    </source>
</reference>
<proteinExistence type="predicted"/>
<gene>
    <name evidence="1" type="ORF">Clacol_008827</name>
</gene>
<dbReference type="PANTHER" id="PTHR33096:SF1">
    <property type="entry name" value="CXC1-LIKE CYSTEINE CLUSTER ASSOCIATED WITH KDZ TRANSPOSASES DOMAIN-CONTAINING PROTEIN"/>
    <property type="match status" value="1"/>
</dbReference>
<keyword evidence="2" id="KW-1185">Reference proteome</keyword>
<sequence>MIAKLPEVFSPKLGIGYDIGCSFTSTLKRSSLGPQVQERDLRLVIPTFHGYAHNHFCQLKYHILMNHRFGLEDLETCEQVFSSSNFVARATQHATAYHRHQFIEMYFRQWDEDKYLALGVFLMNNYKQALQLIDQLPIQISALTSGQKPPDVPYTRWLEVEYNYLLNKQMELEEYGLETDYVTLLQKHDEAFIVIELQHDLQVMEVKLGITDRWTSESLEYKKAMEYLQHREYYHSVEKLEGLVIQCLFEMAKANASGTGMYLAAQTRSKAIHCALNTYNKLANLMQPPRPTLSWTDIVEYSTIAEFDLLQVGLQGDV</sequence>
<dbReference type="Pfam" id="PF18758">
    <property type="entry name" value="KDZ"/>
    <property type="match status" value="1"/>
</dbReference>
<comment type="caution">
    <text evidence="1">The sequence shown here is derived from an EMBL/GenBank/DDBJ whole genome shotgun (WGS) entry which is preliminary data.</text>
</comment>
<dbReference type="EMBL" id="BPWL01000010">
    <property type="protein sequence ID" value="GJJ14562.1"/>
    <property type="molecule type" value="Genomic_DNA"/>
</dbReference>
<name>A0AAV5ALK2_9AGAM</name>
<dbReference type="PANTHER" id="PTHR33096">
    <property type="entry name" value="CXC2 DOMAIN-CONTAINING PROTEIN"/>
    <property type="match status" value="1"/>
</dbReference>
<protein>
    <submittedName>
        <fullName evidence="1">Uncharacterized protein</fullName>
    </submittedName>
</protein>
<accession>A0AAV5ALK2</accession>